<accession>A0A367YR11</accession>
<dbReference type="InterPro" id="IPR057666">
    <property type="entry name" value="DrpA_SLOG"/>
</dbReference>
<evidence type="ECO:0000259" key="2">
    <source>
        <dbReference type="Pfam" id="PF02481"/>
    </source>
</evidence>
<organism evidence="3 4">
    <name type="scientific">Desertihabitans brevis</name>
    <dbReference type="NCBI Taxonomy" id="2268447"/>
    <lineage>
        <taxon>Bacteria</taxon>
        <taxon>Bacillati</taxon>
        <taxon>Actinomycetota</taxon>
        <taxon>Actinomycetes</taxon>
        <taxon>Propionibacteriales</taxon>
        <taxon>Propionibacteriaceae</taxon>
        <taxon>Desertihabitans</taxon>
    </lineage>
</organism>
<dbReference type="NCBIfam" id="TIGR00732">
    <property type="entry name" value="dprA"/>
    <property type="match status" value="1"/>
</dbReference>
<dbReference type="PANTHER" id="PTHR43022:SF1">
    <property type="entry name" value="PROTEIN SMF"/>
    <property type="match status" value="1"/>
</dbReference>
<dbReference type="SUPFAM" id="SSF102405">
    <property type="entry name" value="MCP/YpsA-like"/>
    <property type="match status" value="1"/>
</dbReference>
<gene>
    <name evidence="3" type="primary">dprA</name>
    <name evidence="3" type="ORF">DT076_17490</name>
</gene>
<dbReference type="InterPro" id="IPR036390">
    <property type="entry name" value="WH_DNA-bd_sf"/>
</dbReference>
<name>A0A367YR11_9ACTN</name>
<comment type="caution">
    <text evidence="3">The sequence shown here is derived from an EMBL/GenBank/DDBJ whole genome shotgun (WGS) entry which is preliminary data.</text>
</comment>
<dbReference type="EMBL" id="QOUI01000013">
    <property type="protein sequence ID" value="RCK68230.1"/>
    <property type="molecule type" value="Genomic_DNA"/>
</dbReference>
<evidence type="ECO:0000313" key="4">
    <source>
        <dbReference type="Proteomes" id="UP000252770"/>
    </source>
</evidence>
<dbReference type="InterPro" id="IPR003488">
    <property type="entry name" value="DprA"/>
</dbReference>
<dbReference type="GO" id="GO:0009294">
    <property type="term" value="P:DNA-mediated transformation"/>
    <property type="evidence" value="ECO:0007669"/>
    <property type="project" value="InterPro"/>
</dbReference>
<protein>
    <submittedName>
        <fullName evidence="3">DNA-protecting protein DprA</fullName>
    </submittedName>
</protein>
<evidence type="ECO:0000256" key="1">
    <source>
        <dbReference type="ARBA" id="ARBA00006525"/>
    </source>
</evidence>
<keyword evidence="4" id="KW-1185">Reference proteome</keyword>
<dbReference type="AlphaFoldDB" id="A0A367YR11"/>
<feature type="domain" description="Smf/DprA SLOG" evidence="2">
    <location>
        <begin position="8"/>
        <end position="227"/>
    </location>
</feature>
<dbReference type="Gene3D" id="3.40.50.450">
    <property type="match status" value="1"/>
</dbReference>
<proteinExistence type="inferred from homology"/>
<dbReference type="PANTHER" id="PTHR43022">
    <property type="entry name" value="PROTEIN SMF"/>
    <property type="match status" value="1"/>
</dbReference>
<evidence type="ECO:0000313" key="3">
    <source>
        <dbReference type="EMBL" id="RCK68230.1"/>
    </source>
</evidence>
<dbReference type="SUPFAM" id="SSF46785">
    <property type="entry name" value="Winged helix' DNA-binding domain"/>
    <property type="match status" value="1"/>
</dbReference>
<comment type="similarity">
    <text evidence="1">Belongs to the DprA/Smf family.</text>
</comment>
<dbReference type="Proteomes" id="UP000252770">
    <property type="component" value="Unassembled WGS sequence"/>
</dbReference>
<reference evidence="3 4" key="1">
    <citation type="submission" date="2018-07" db="EMBL/GenBank/DDBJ databases">
        <title>Desertimonas flava gen. nov. sp. nov.</title>
        <authorList>
            <person name="Liu S."/>
        </authorList>
    </citation>
    <scope>NUCLEOTIDE SEQUENCE [LARGE SCALE GENOMIC DNA]</scope>
    <source>
        <strain evidence="3 4">16Sb5-5</strain>
    </source>
</reference>
<dbReference type="Pfam" id="PF02481">
    <property type="entry name" value="DNA_processg_A"/>
    <property type="match status" value="1"/>
</dbReference>
<sequence>MAAVGARFVVPGDEEWPAQLEDLAGCEPLSDRGGVPLGLWVRGAGRLGQLAAGAVAVVGARAATTYGQGVAQDMAFDLTAQGTAVISGGAFGIDAAAHRGALAAGGGTVAVLASGVDVAYPRANQTLFSQVEEHGLLVSEHPPGEHPTKVRFLGRNRLIAALSAATVVVEATARSGARNTASWATRCGRVLAAVPGSVHSAQSVTPHRLIADGEGVLVTGAADVLALLAPLDATRPGAPGHQQRRLLDDWDPGTVAVREALPARGGLTVSEISLRSGLDVPDCLAHLAWLEQEGHVTSSGTGEWHLQRR</sequence>